<dbReference type="GO" id="GO:0016747">
    <property type="term" value="F:acyltransferase activity, transferring groups other than amino-acyl groups"/>
    <property type="evidence" value="ECO:0007669"/>
    <property type="project" value="InterPro"/>
</dbReference>
<dbReference type="InterPro" id="IPR000182">
    <property type="entry name" value="GNAT_dom"/>
</dbReference>
<protein>
    <submittedName>
        <fullName evidence="2">Acetyltransferase (GNAT) family protein</fullName>
    </submittedName>
</protein>
<keyword evidence="3" id="KW-1185">Reference proteome</keyword>
<dbReference type="PROSITE" id="PS51186">
    <property type="entry name" value="GNAT"/>
    <property type="match status" value="1"/>
</dbReference>
<reference evidence="2 3" key="1">
    <citation type="submission" date="2016-10" db="EMBL/GenBank/DDBJ databases">
        <authorList>
            <person name="de Groot N.N."/>
        </authorList>
    </citation>
    <scope>NUCLEOTIDE SEQUENCE [LARGE SCALE GENOMIC DNA]</scope>
    <source>
        <strain evidence="2 3">DSM 19012</strain>
    </source>
</reference>
<dbReference type="OrthoDB" id="9182386at2"/>
<evidence type="ECO:0000313" key="3">
    <source>
        <dbReference type="Proteomes" id="UP000181976"/>
    </source>
</evidence>
<dbReference type="AlphaFoldDB" id="A0A1I1US45"/>
<proteinExistence type="predicted"/>
<sequence>MKEDYKINLEPSESDLKEIENWLLDESKKYDDGFYCNWNIIERSYHKNEVISFELNEKIIGFVVWSQREIYTEIDILEIHPEFRRKGLGKIFYDKIEKSFKERGSLAIKLFCEPKESEKFWRKMGFIQFPIRGYSESKLTFYKPLIDSCKPTDKSNDLNKIELWDVEPYQANKKEPRWIWEIKMENNKLIYPIIQPCNVNWNVRWTKNGKIIKEAKVKYFSRENPIEFSPFMYIEYLNEK</sequence>
<dbReference type="Pfam" id="PF00583">
    <property type="entry name" value="Acetyltransf_1"/>
    <property type="match status" value="1"/>
</dbReference>
<dbReference type="EMBL" id="FONA01000001">
    <property type="protein sequence ID" value="SFD70810.1"/>
    <property type="molecule type" value="Genomic_DNA"/>
</dbReference>
<organism evidence="2 3">
    <name type="scientific">Thermophagus xiamenensis</name>
    <dbReference type="NCBI Taxonomy" id="385682"/>
    <lineage>
        <taxon>Bacteria</taxon>
        <taxon>Pseudomonadati</taxon>
        <taxon>Bacteroidota</taxon>
        <taxon>Bacteroidia</taxon>
        <taxon>Marinilabiliales</taxon>
        <taxon>Marinilabiliaceae</taxon>
        <taxon>Thermophagus</taxon>
    </lineage>
</organism>
<dbReference type="InterPro" id="IPR016181">
    <property type="entry name" value="Acyl_CoA_acyltransferase"/>
</dbReference>
<evidence type="ECO:0000313" key="2">
    <source>
        <dbReference type="EMBL" id="SFD70810.1"/>
    </source>
</evidence>
<accession>A0A1I1US45</accession>
<dbReference type="SUPFAM" id="SSF55729">
    <property type="entry name" value="Acyl-CoA N-acyltransferases (Nat)"/>
    <property type="match status" value="1"/>
</dbReference>
<evidence type="ECO:0000259" key="1">
    <source>
        <dbReference type="PROSITE" id="PS51186"/>
    </source>
</evidence>
<dbReference type="RefSeq" id="WP_010527243.1">
    <property type="nucleotide sequence ID" value="NZ_AFSL01000040.1"/>
</dbReference>
<dbReference type="Gene3D" id="3.40.630.30">
    <property type="match status" value="1"/>
</dbReference>
<keyword evidence="2" id="KW-0808">Transferase</keyword>
<dbReference type="CDD" id="cd04301">
    <property type="entry name" value="NAT_SF"/>
    <property type="match status" value="1"/>
</dbReference>
<feature type="domain" description="N-acetyltransferase" evidence="1">
    <location>
        <begin position="7"/>
        <end position="146"/>
    </location>
</feature>
<gene>
    <name evidence="2" type="ORF">SAMN05444380_10199</name>
</gene>
<dbReference type="Proteomes" id="UP000181976">
    <property type="component" value="Unassembled WGS sequence"/>
</dbReference>
<dbReference type="InParanoid" id="A0A1I1US45"/>
<dbReference type="eggNOG" id="COG0456">
    <property type="taxonomic scope" value="Bacteria"/>
</dbReference>
<dbReference type="STRING" id="385682.SAMN05444380_10199"/>
<name>A0A1I1US45_9BACT</name>